<dbReference type="GO" id="GO:0032259">
    <property type="term" value="P:methylation"/>
    <property type="evidence" value="ECO:0007669"/>
    <property type="project" value="UniProtKB-KW"/>
</dbReference>
<dbReference type="PANTHER" id="PTHR43464">
    <property type="entry name" value="METHYLTRANSFERASE"/>
    <property type="match status" value="1"/>
</dbReference>
<dbReference type="InterPro" id="IPR041698">
    <property type="entry name" value="Methyltransf_25"/>
</dbReference>
<evidence type="ECO:0000256" key="2">
    <source>
        <dbReference type="ARBA" id="ARBA00022679"/>
    </source>
</evidence>
<reference evidence="5 6" key="1">
    <citation type="submission" date="2020-07" db="EMBL/GenBank/DDBJ databases">
        <title>Sequencing the genomes of 1000 actinobacteria strains.</title>
        <authorList>
            <person name="Klenk H.-P."/>
        </authorList>
    </citation>
    <scope>NUCLEOTIDE SEQUENCE [LARGE SCALE GENOMIC DNA]</scope>
    <source>
        <strain evidence="5 6">DSM 102047</strain>
    </source>
</reference>
<sequence>MTEQNPRLVRVYDELNSGTWDTDFYAAQLSAEPLRVADIGCGTGAFAVRLARLGHQVVGVDPSSAMLDFARRREGAELVHWLDGTAESLPSGPFDAALMMGHAFQCLLSDEAILATLRAVRSRLAPGGRFMFESRNPVAKAWLGWNTPENQPSRTETASEGPLEESYRVLSAKNELVDFECWNKFLSDDEEITERATLRFAPASTLDTLLAAAGFGAIRWFGDWNGADFDPRSSAEIIVIAAS</sequence>
<protein>
    <submittedName>
        <fullName evidence="5">Ubiquinone/menaquinone biosynthesis C-methylase UbiE</fullName>
    </submittedName>
</protein>
<evidence type="ECO:0000313" key="6">
    <source>
        <dbReference type="Proteomes" id="UP000521748"/>
    </source>
</evidence>
<comment type="caution">
    <text evidence="5">The sequence shown here is derived from an EMBL/GenBank/DDBJ whole genome shotgun (WGS) entry which is preliminary data.</text>
</comment>
<keyword evidence="2" id="KW-0808">Transferase</keyword>
<dbReference type="SUPFAM" id="SSF53335">
    <property type="entry name" value="S-adenosyl-L-methionine-dependent methyltransferases"/>
    <property type="match status" value="1"/>
</dbReference>
<organism evidence="5 6">
    <name type="scientific">Psychromicrobium silvestre</name>
    <dbReference type="NCBI Taxonomy" id="1645614"/>
    <lineage>
        <taxon>Bacteria</taxon>
        <taxon>Bacillati</taxon>
        <taxon>Actinomycetota</taxon>
        <taxon>Actinomycetes</taxon>
        <taxon>Micrococcales</taxon>
        <taxon>Micrococcaceae</taxon>
        <taxon>Psychromicrobium</taxon>
    </lineage>
</organism>
<evidence type="ECO:0000259" key="4">
    <source>
        <dbReference type="Pfam" id="PF13649"/>
    </source>
</evidence>
<evidence type="ECO:0000313" key="5">
    <source>
        <dbReference type="EMBL" id="NYE94679.1"/>
    </source>
</evidence>
<keyword evidence="5" id="KW-0830">Ubiquinone</keyword>
<dbReference type="CDD" id="cd02440">
    <property type="entry name" value="AdoMet_MTases"/>
    <property type="match status" value="1"/>
</dbReference>
<name>A0A7Y9LSB0_9MICC</name>
<feature type="domain" description="Methyltransferase" evidence="4">
    <location>
        <begin position="36"/>
        <end position="128"/>
    </location>
</feature>
<dbReference type="AlphaFoldDB" id="A0A7Y9LSB0"/>
<dbReference type="RefSeq" id="WP_179388411.1">
    <property type="nucleotide sequence ID" value="NZ_JACBYQ010000001.1"/>
</dbReference>
<dbReference type="PANTHER" id="PTHR43464:SF19">
    <property type="entry name" value="UBIQUINONE BIOSYNTHESIS O-METHYLTRANSFERASE, MITOCHONDRIAL"/>
    <property type="match status" value="1"/>
</dbReference>
<gene>
    <name evidence="5" type="ORF">FHU41_000900</name>
</gene>
<dbReference type="Pfam" id="PF13649">
    <property type="entry name" value="Methyltransf_25"/>
    <property type="match status" value="1"/>
</dbReference>
<dbReference type="Proteomes" id="UP000521748">
    <property type="component" value="Unassembled WGS sequence"/>
</dbReference>
<dbReference type="InterPro" id="IPR029063">
    <property type="entry name" value="SAM-dependent_MTases_sf"/>
</dbReference>
<dbReference type="Gene3D" id="3.40.50.150">
    <property type="entry name" value="Vaccinia Virus protein VP39"/>
    <property type="match status" value="1"/>
</dbReference>
<evidence type="ECO:0000256" key="3">
    <source>
        <dbReference type="ARBA" id="ARBA00022691"/>
    </source>
</evidence>
<proteinExistence type="predicted"/>
<accession>A0A7Y9LSB0</accession>
<dbReference type="GO" id="GO:0008168">
    <property type="term" value="F:methyltransferase activity"/>
    <property type="evidence" value="ECO:0007669"/>
    <property type="project" value="UniProtKB-KW"/>
</dbReference>
<keyword evidence="6" id="KW-1185">Reference proteome</keyword>
<keyword evidence="3" id="KW-0949">S-adenosyl-L-methionine</keyword>
<keyword evidence="1 5" id="KW-0489">Methyltransferase</keyword>
<dbReference type="EMBL" id="JACBYQ010000001">
    <property type="protein sequence ID" value="NYE94679.1"/>
    <property type="molecule type" value="Genomic_DNA"/>
</dbReference>
<evidence type="ECO:0000256" key="1">
    <source>
        <dbReference type="ARBA" id="ARBA00022603"/>
    </source>
</evidence>